<dbReference type="EMBL" id="JBHZOL010000102">
    <property type="protein sequence ID" value="MFE4108200.1"/>
    <property type="molecule type" value="Genomic_DNA"/>
</dbReference>
<dbReference type="Pfam" id="PF00873">
    <property type="entry name" value="ACR_tran"/>
    <property type="match status" value="1"/>
</dbReference>
<proteinExistence type="predicted"/>
<keyword evidence="1" id="KW-1133">Transmembrane helix</keyword>
<dbReference type="Proteomes" id="UP001600165">
    <property type="component" value="Unassembled WGS sequence"/>
</dbReference>
<evidence type="ECO:0000256" key="1">
    <source>
        <dbReference type="SAM" id="Phobius"/>
    </source>
</evidence>
<protein>
    <submittedName>
        <fullName evidence="2">Efflux RND transporter permease subunit</fullName>
    </submittedName>
</protein>
<keyword evidence="1" id="KW-0812">Transmembrane</keyword>
<gene>
    <name evidence="2" type="ORF">ACFVKH_18105</name>
</gene>
<dbReference type="SUPFAM" id="SSF82714">
    <property type="entry name" value="Multidrug efflux transporter AcrB TolC docking domain, DN and DC subdomains"/>
    <property type="match status" value="2"/>
</dbReference>
<name>A0ABW6IJ51_9CYAN</name>
<organism evidence="2 3">
    <name type="scientific">Almyronema epifaneia S1</name>
    <dbReference type="NCBI Taxonomy" id="2991925"/>
    <lineage>
        <taxon>Bacteria</taxon>
        <taxon>Bacillati</taxon>
        <taxon>Cyanobacteriota</taxon>
        <taxon>Cyanophyceae</taxon>
        <taxon>Nodosilineales</taxon>
        <taxon>Nodosilineaceae</taxon>
        <taxon>Almyronema</taxon>
        <taxon>Almyronema epifaneia</taxon>
    </lineage>
</organism>
<feature type="transmembrane region" description="Helical" evidence="1">
    <location>
        <begin position="870"/>
        <end position="889"/>
    </location>
</feature>
<dbReference type="Gene3D" id="1.20.1640.10">
    <property type="entry name" value="Multidrug efflux transporter AcrB transmembrane domain"/>
    <property type="match status" value="2"/>
</dbReference>
<evidence type="ECO:0000313" key="3">
    <source>
        <dbReference type="Proteomes" id="UP001600165"/>
    </source>
</evidence>
<dbReference type="RefSeq" id="WP_377967687.1">
    <property type="nucleotide sequence ID" value="NZ_JBHZOL010000102.1"/>
</dbReference>
<keyword evidence="1" id="KW-0472">Membrane</keyword>
<dbReference type="Gene3D" id="3.30.2090.10">
    <property type="entry name" value="Multidrug efflux transporter AcrB TolC docking domain, DN and DC subdomains"/>
    <property type="match status" value="2"/>
</dbReference>
<feature type="transmembrane region" description="Helical" evidence="1">
    <location>
        <begin position="896"/>
        <end position="916"/>
    </location>
</feature>
<keyword evidence="3" id="KW-1185">Reference proteome</keyword>
<dbReference type="InterPro" id="IPR027463">
    <property type="entry name" value="AcrB_DN_DC_subdom"/>
</dbReference>
<evidence type="ECO:0000313" key="2">
    <source>
        <dbReference type="EMBL" id="MFE4108200.1"/>
    </source>
</evidence>
<feature type="transmembrane region" description="Helical" evidence="1">
    <location>
        <begin position="549"/>
        <end position="569"/>
    </location>
</feature>
<dbReference type="SUPFAM" id="SSF82866">
    <property type="entry name" value="Multidrug efflux transporter AcrB transmembrane domain"/>
    <property type="match status" value="2"/>
</dbReference>
<feature type="transmembrane region" description="Helical" evidence="1">
    <location>
        <begin position="968"/>
        <end position="987"/>
    </location>
</feature>
<feature type="transmembrane region" description="Helical" evidence="1">
    <location>
        <begin position="922"/>
        <end position="947"/>
    </location>
</feature>
<dbReference type="SUPFAM" id="SSF82693">
    <property type="entry name" value="Multidrug efflux transporter AcrB pore domain, PN1, PN2, PC1 and PC2 subdomains"/>
    <property type="match status" value="3"/>
</dbReference>
<dbReference type="PANTHER" id="PTHR32063">
    <property type="match status" value="1"/>
</dbReference>
<feature type="transmembrane region" description="Helical" evidence="1">
    <location>
        <begin position="999"/>
        <end position="1025"/>
    </location>
</feature>
<feature type="transmembrane region" description="Helical" evidence="1">
    <location>
        <begin position="362"/>
        <end position="383"/>
    </location>
</feature>
<dbReference type="Gene3D" id="3.30.70.1430">
    <property type="entry name" value="Multidrug efflux transporter AcrB pore domain"/>
    <property type="match status" value="2"/>
</dbReference>
<dbReference type="Gene3D" id="3.30.70.1440">
    <property type="entry name" value="Multidrug efflux transporter AcrB pore domain"/>
    <property type="match status" value="1"/>
</dbReference>
<feature type="transmembrane region" description="Helical" evidence="1">
    <location>
        <begin position="433"/>
        <end position="455"/>
    </location>
</feature>
<feature type="transmembrane region" description="Helical" evidence="1">
    <location>
        <begin position="335"/>
        <end position="355"/>
    </location>
</feature>
<sequence length="1066" mass="113273">MASPSSSSWSIRNPVPTIVLFLVLTVAGLVAFSQLGIDANPNIDIPAVRVTVTQTGAGPEELETQVTKKVEDAVAGLGNIDQITSTVNDGSSTTVISFVLGTNTDRATNDVRDAIAGIRQDLPQDAQEPNIRRLEFGGGPILSYAVSSPQRSVAELSELVDREISRALLAVPGVAQVERGGGVDREIRVDLNPARLNALGITATQVNDQIRSFNIDLPGGRTDVAGQEQGVRTLGSAETVEAIAEFPIVLSNGNTVPLASLGSVADDFAEVRQSAFLNNQPTVTFSVFRSNGSVLVSVEEAVEQAIADLKPSLPSDLTFELIFTEATDIRDSYQASIDALVMGCVLAVVVVGIFLRDWRATLITACALPLSIIPTFLVIQALGYTLNSMSLLALTLAVGNLVDDAIVEIENVERHIRMGKRPYQAAIDSTAEVGLAVITTTATIVAVFIPVAFMGGIPGQFFQPFGVTVATATMFSTLVARLMTPMMAAYLLKAKPAAVPASQNGFQKAHTNGNGSRAQNGYDAAIAPPTKRGLYPYRRLLGAALRHRLVTLALALLFFVGSLMLVPLLPTNLFTAEDSDLVTLTAELPPGSTLQNTQAVTRRLSEQLSAQPDVDSIFSLEGGRYGVNGAELFVRLKPNRTVSQAEFRQQARQFFQQIPGARISFRSQGASGEGKDLTIVLKSEDAVALDKAARSLTQEMRQLSGLVEVTSSASLVQPEILVSPNPQRAADLGVSVQAIARTASLATLGDTDANLADFDLGDRQIPIRVRLAPEFRSDLTTLENLKVPSQSGQLVPLAAVADINFGSGPAEISRFDRARQVSIGANLQGLTLGEAIAAVNQLPTLQNLPVGVTQEPVGDAEIMRDVFSRFGLALGTAVLMIFAVLILLYNSFLYPFAVMMALPLSIGGAFLGLLITQKPLGLFALIGIVLLMGLVTKNSILLVDYALMARQQGQSRRQAVMAAGITRLRPILMTSISTVAGMVPIALEIGAGGETRSPMAIAVIGGFTLSTLLTLVVVPVFFTYVDSLQNRLSQFLGRVTDTAAPAEARSPQMLKEAPETRYPIGK</sequence>
<reference evidence="2 3" key="1">
    <citation type="submission" date="2024-10" db="EMBL/GenBank/DDBJ databases">
        <authorList>
            <person name="Ratan Roy A."/>
            <person name="Morales Sandoval P.H."/>
            <person name="De Los Santos Villalobos S."/>
            <person name="Chakraborty S."/>
            <person name="Mukherjee J."/>
        </authorList>
    </citation>
    <scope>NUCLEOTIDE SEQUENCE [LARGE SCALE GENOMIC DNA]</scope>
    <source>
        <strain evidence="2 3">S1</strain>
    </source>
</reference>
<accession>A0ABW6IJ51</accession>
<dbReference type="PANTHER" id="PTHR32063:SF77">
    <property type="entry name" value="ACR FAMILY TRANSPORT PROTEIN"/>
    <property type="match status" value="1"/>
</dbReference>
<comment type="caution">
    <text evidence="2">The sequence shown here is derived from an EMBL/GenBank/DDBJ whole genome shotgun (WGS) entry which is preliminary data.</text>
</comment>
<dbReference type="Gene3D" id="3.30.70.1320">
    <property type="entry name" value="Multidrug efflux transporter AcrB pore domain like"/>
    <property type="match status" value="1"/>
</dbReference>
<dbReference type="InterPro" id="IPR001036">
    <property type="entry name" value="Acrflvin-R"/>
</dbReference>
<feature type="transmembrane region" description="Helical" evidence="1">
    <location>
        <begin position="461"/>
        <end position="483"/>
    </location>
</feature>
<dbReference type="PRINTS" id="PR00702">
    <property type="entry name" value="ACRIFLAVINRP"/>
</dbReference>